<sequence length="370" mass="40492">MDAAANRKKKAGSPAWVMTFADLMSILLSFFVLLLSFSEMDVAKYKQIAGSMREAFGVQRKHRVKEPPKGINVIAKEFSAGRPDPTPFNVMEQMTTDEMKRNLDTGDKRLKKSDGAEQHSDSGKDEADRHREDQLKAPDDQLVVMPKAEAEEIIRARQRAERRQRLEQTAAQMRAALEKEIEGGQLDIETEDEKIVIRVREKASFASGGVELRDSFRPVLVRVAQILQDTPGGIAIVGHTDNVPMVEGLFRSNWDLSAARAVSVLHGMLESVELDPARFSVQGAGDTQPLVDNDTPANRARNRRVEIILKQGEDLEASGTISSGLVPGADPDPLAAPEPPAAPAAETREETPGEMPGASQPEDPFVQPSG</sequence>
<dbReference type="SUPFAM" id="SSF103088">
    <property type="entry name" value="OmpA-like"/>
    <property type="match status" value="1"/>
</dbReference>
<evidence type="ECO:0000313" key="12">
    <source>
        <dbReference type="Proteomes" id="UP000287798"/>
    </source>
</evidence>
<proteinExistence type="inferred from homology"/>
<feature type="compositionally biased region" description="Basic and acidic residues" evidence="8">
    <location>
        <begin position="106"/>
        <end position="139"/>
    </location>
</feature>
<evidence type="ECO:0000256" key="8">
    <source>
        <dbReference type="SAM" id="MobiDB-lite"/>
    </source>
</evidence>
<comment type="subcellular location">
    <subcellularLocation>
        <location evidence="1">Cell membrane</location>
        <topology evidence="1">Single-pass membrane protein</topology>
    </subcellularLocation>
</comment>
<accession>A0A426QLC2</accession>
<feature type="region of interest" description="Disordered" evidence="8">
    <location>
        <begin position="318"/>
        <end position="370"/>
    </location>
</feature>
<evidence type="ECO:0000256" key="2">
    <source>
        <dbReference type="ARBA" id="ARBA00008914"/>
    </source>
</evidence>
<keyword evidence="12" id="KW-1185">Reference proteome</keyword>
<feature type="transmembrane region" description="Helical" evidence="9">
    <location>
        <begin position="15"/>
        <end position="37"/>
    </location>
</feature>
<dbReference type="PANTHER" id="PTHR30329:SF21">
    <property type="entry name" value="LIPOPROTEIN YIAD-RELATED"/>
    <property type="match status" value="1"/>
</dbReference>
<organism evidence="11 12">
    <name type="scientific">Thiohalobacter thiocyanaticus</name>
    <dbReference type="NCBI Taxonomy" id="585455"/>
    <lineage>
        <taxon>Bacteria</taxon>
        <taxon>Pseudomonadati</taxon>
        <taxon>Pseudomonadota</taxon>
        <taxon>Gammaproteobacteria</taxon>
        <taxon>Thiohalobacterales</taxon>
        <taxon>Thiohalobacteraceae</taxon>
        <taxon>Thiohalobacter</taxon>
    </lineage>
</organism>
<dbReference type="Proteomes" id="UP000287798">
    <property type="component" value="Unassembled WGS sequence"/>
</dbReference>
<evidence type="ECO:0000256" key="6">
    <source>
        <dbReference type="ARBA" id="ARBA00023136"/>
    </source>
</evidence>
<dbReference type="Pfam" id="PF00691">
    <property type="entry name" value="OmpA"/>
    <property type="match status" value="1"/>
</dbReference>
<dbReference type="GO" id="GO:0005886">
    <property type="term" value="C:plasma membrane"/>
    <property type="evidence" value="ECO:0007669"/>
    <property type="project" value="UniProtKB-SubCell"/>
</dbReference>
<evidence type="ECO:0000256" key="5">
    <source>
        <dbReference type="ARBA" id="ARBA00022989"/>
    </source>
</evidence>
<evidence type="ECO:0000256" key="7">
    <source>
        <dbReference type="PROSITE-ProRule" id="PRU00473"/>
    </source>
</evidence>
<keyword evidence="3" id="KW-1003">Cell membrane</keyword>
<dbReference type="InterPro" id="IPR036737">
    <property type="entry name" value="OmpA-like_sf"/>
</dbReference>
<dbReference type="PANTHER" id="PTHR30329">
    <property type="entry name" value="STATOR ELEMENT OF FLAGELLAR MOTOR COMPLEX"/>
    <property type="match status" value="1"/>
</dbReference>
<dbReference type="Gene3D" id="3.30.1330.60">
    <property type="entry name" value="OmpA-like domain"/>
    <property type="match status" value="1"/>
</dbReference>
<name>A0A426QLC2_9GAMM</name>
<keyword evidence="6 7" id="KW-0472">Membrane</keyword>
<dbReference type="RefSeq" id="WP_125181892.1">
    <property type="nucleotide sequence ID" value="NZ_QZMU01000001.1"/>
</dbReference>
<evidence type="ECO:0000256" key="4">
    <source>
        <dbReference type="ARBA" id="ARBA00022692"/>
    </source>
</evidence>
<evidence type="ECO:0000313" key="11">
    <source>
        <dbReference type="EMBL" id="RRQ22552.1"/>
    </source>
</evidence>
<dbReference type="NCBIfam" id="NF006508">
    <property type="entry name" value="PRK08944.1"/>
    <property type="match status" value="1"/>
</dbReference>
<dbReference type="CDD" id="cd07185">
    <property type="entry name" value="OmpA_C-like"/>
    <property type="match status" value="1"/>
</dbReference>
<comment type="similarity">
    <text evidence="2">Belongs to the MotB family.</text>
</comment>
<keyword evidence="5 9" id="KW-1133">Transmembrane helix</keyword>
<dbReference type="InterPro" id="IPR025713">
    <property type="entry name" value="MotB-like_N_dom"/>
</dbReference>
<evidence type="ECO:0000256" key="9">
    <source>
        <dbReference type="SAM" id="Phobius"/>
    </source>
</evidence>
<dbReference type="InterPro" id="IPR050330">
    <property type="entry name" value="Bact_OuterMem_StrucFunc"/>
</dbReference>
<evidence type="ECO:0000256" key="3">
    <source>
        <dbReference type="ARBA" id="ARBA00022475"/>
    </source>
</evidence>
<reference evidence="11 12" key="1">
    <citation type="journal article" date="2010" name="Int. J. Syst. Evol. Microbiol.">
        <title>Thiohalobacter thiocyanaticus gen. nov., sp. nov., a moderately halophilic, sulfur-oxidizing gammaproteobacterium from hypersaline lakes, that utilizes thiocyanate.</title>
        <authorList>
            <person name="Sorokin D.Y."/>
            <person name="Kovaleva O.L."/>
            <person name="Tourova T.P."/>
            <person name="Muyzer G."/>
        </authorList>
    </citation>
    <scope>NUCLEOTIDE SEQUENCE [LARGE SCALE GENOMIC DNA]</scope>
    <source>
        <strain evidence="11 12">Hrh1</strain>
    </source>
</reference>
<dbReference type="PROSITE" id="PS51123">
    <property type="entry name" value="OMPA_2"/>
    <property type="match status" value="1"/>
</dbReference>
<dbReference type="EMBL" id="QZMU01000001">
    <property type="protein sequence ID" value="RRQ22552.1"/>
    <property type="molecule type" value="Genomic_DNA"/>
</dbReference>
<dbReference type="OrthoDB" id="9815217at2"/>
<dbReference type="AlphaFoldDB" id="A0A426QLC2"/>
<gene>
    <name evidence="11" type="ORF">D6C00_11805</name>
</gene>
<dbReference type="Pfam" id="PF13677">
    <property type="entry name" value="MotB_plug"/>
    <property type="match status" value="1"/>
</dbReference>
<comment type="caution">
    <text evidence="11">The sequence shown here is derived from an EMBL/GenBank/DDBJ whole genome shotgun (WGS) entry which is preliminary data.</text>
</comment>
<evidence type="ECO:0000256" key="1">
    <source>
        <dbReference type="ARBA" id="ARBA00004162"/>
    </source>
</evidence>
<dbReference type="InterPro" id="IPR006665">
    <property type="entry name" value="OmpA-like"/>
</dbReference>
<evidence type="ECO:0000259" key="10">
    <source>
        <dbReference type="PROSITE" id="PS51123"/>
    </source>
</evidence>
<feature type="domain" description="OmpA-like" evidence="10">
    <location>
        <begin position="192"/>
        <end position="313"/>
    </location>
</feature>
<keyword evidence="4 9" id="KW-0812">Transmembrane</keyword>
<feature type="region of interest" description="Disordered" evidence="8">
    <location>
        <begin position="106"/>
        <end position="141"/>
    </location>
</feature>
<protein>
    <recommendedName>
        <fullName evidence="10">OmpA-like domain-containing protein</fullName>
    </recommendedName>
</protein>